<organism evidence="2 3">
    <name type="scientific">Lysinibacillus piscis</name>
    <dbReference type="NCBI Taxonomy" id="2518931"/>
    <lineage>
        <taxon>Bacteria</taxon>
        <taxon>Bacillati</taxon>
        <taxon>Bacillota</taxon>
        <taxon>Bacilli</taxon>
        <taxon>Bacillales</taxon>
        <taxon>Bacillaceae</taxon>
        <taxon>Lysinibacillus</taxon>
    </lineage>
</organism>
<dbReference type="EMBL" id="BRZA01000002">
    <property type="protein sequence ID" value="GLC88433.1"/>
    <property type="molecule type" value="Genomic_DNA"/>
</dbReference>
<accession>A0ABQ5NJG9</accession>
<sequence length="184" mass="21122">MFTKWKWLAAFFVVAIVMLLVRLEDQDVLDTSVRQVVMTSADLTYLAELGQEWFHQKETTIMVSSDISQAELLTFTDAQAWREGFLLKYDVGLPIYAGQGGLIVYTGHTKYTGKTMTISYDDGTMVSYGKLDRIEQLPYTRIYQRDLIGMKEAGQLYISIEKDGVHYTLEQIVQWLESANIHEN</sequence>
<dbReference type="RefSeq" id="WP_264988199.1">
    <property type="nucleotide sequence ID" value="NZ_BRZA01000002.1"/>
</dbReference>
<dbReference type="InterPro" id="IPR016047">
    <property type="entry name" value="M23ase_b-sheet_dom"/>
</dbReference>
<name>A0ABQ5NJG9_9BACI</name>
<dbReference type="Proteomes" id="UP001065593">
    <property type="component" value="Unassembled WGS sequence"/>
</dbReference>
<dbReference type="Gene3D" id="2.70.70.10">
    <property type="entry name" value="Glucose Permease (Domain IIA)"/>
    <property type="match status" value="1"/>
</dbReference>
<evidence type="ECO:0000313" key="2">
    <source>
        <dbReference type="EMBL" id="GLC88433.1"/>
    </source>
</evidence>
<keyword evidence="3" id="KW-1185">Reference proteome</keyword>
<dbReference type="SUPFAM" id="SSF51261">
    <property type="entry name" value="Duplicated hybrid motif"/>
    <property type="match status" value="1"/>
</dbReference>
<feature type="domain" description="M23ase beta-sheet core" evidence="1">
    <location>
        <begin position="83"/>
        <end position="152"/>
    </location>
</feature>
<evidence type="ECO:0000259" key="1">
    <source>
        <dbReference type="Pfam" id="PF01551"/>
    </source>
</evidence>
<comment type="caution">
    <text evidence="2">The sequence shown here is derived from an EMBL/GenBank/DDBJ whole genome shotgun (WGS) entry which is preliminary data.</text>
</comment>
<dbReference type="Pfam" id="PF01551">
    <property type="entry name" value="Peptidase_M23"/>
    <property type="match status" value="1"/>
</dbReference>
<protein>
    <recommendedName>
        <fullName evidence="1">M23ase beta-sheet core domain-containing protein</fullName>
    </recommendedName>
</protein>
<reference evidence="2" key="1">
    <citation type="submission" date="2022-08" db="EMBL/GenBank/DDBJ databases">
        <title>Draft genome sequence of Lysinibacillus sp. strain KH24.</title>
        <authorList>
            <person name="Kanbe H."/>
            <person name="Itoh H."/>
        </authorList>
    </citation>
    <scope>NUCLEOTIDE SEQUENCE</scope>
    <source>
        <strain evidence="2">KH24</strain>
    </source>
</reference>
<proteinExistence type="predicted"/>
<dbReference type="InterPro" id="IPR011055">
    <property type="entry name" value="Dup_hybrid_motif"/>
</dbReference>
<gene>
    <name evidence="2" type="ORF">LYSBPC_15600</name>
</gene>
<evidence type="ECO:0000313" key="3">
    <source>
        <dbReference type="Proteomes" id="UP001065593"/>
    </source>
</evidence>